<evidence type="ECO:0000256" key="2">
    <source>
        <dbReference type="ARBA" id="ARBA00022747"/>
    </source>
</evidence>
<evidence type="ECO:0000313" key="7">
    <source>
        <dbReference type="Proteomes" id="UP000001477"/>
    </source>
</evidence>
<dbReference type="HOGENOM" id="CLU_021095_6_0_9"/>
<feature type="domain" description="Type I restriction modification DNA specificity" evidence="5">
    <location>
        <begin position="16"/>
        <end position="197"/>
    </location>
</feature>
<dbReference type="REBASE" id="21014">
    <property type="entry name" value="S1.EreORF1400P"/>
</dbReference>
<evidence type="ECO:0000256" key="4">
    <source>
        <dbReference type="ARBA" id="ARBA00038652"/>
    </source>
</evidence>
<dbReference type="PANTHER" id="PTHR43140">
    <property type="entry name" value="TYPE-1 RESTRICTION ENZYME ECOKI SPECIFICITY PROTEIN"/>
    <property type="match status" value="1"/>
</dbReference>
<dbReference type="KEGG" id="ere:EUBREC_1402"/>
<dbReference type="Gene3D" id="3.90.220.20">
    <property type="entry name" value="DNA methylase specificity domains"/>
    <property type="match status" value="2"/>
</dbReference>
<reference evidence="6 7" key="1">
    <citation type="journal article" date="2009" name="Proc. Natl. Acad. Sci. U.S.A.">
        <title>Characterizing a model human gut microbiota composed of members of its two dominant bacterial phyla.</title>
        <authorList>
            <person name="Mahowald M.A."/>
            <person name="Rey F.E."/>
            <person name="Seedorf H."/>
            <person name="Turnbaugh P.J."/>
            <person name="Fulton R.S."/>
            <person name="Wollam A."/>
            <person name="Shah N."/>
            <person name="Wang C."/>
            <person name="Magrini V."/>
            <person name="Wilson R.K."/>
            <person name="Cantarel B.L."/>
            <person name="Coutinho P.M."/>
            <person name="Henrissat B."/>
            <person name="Crock L.W."/>
            <person name="Russell A."/>
            <person name="Verberkmoes N.C."/>
            <person name="Hettich R.L."/>
            <person name="Gordon J.I."/>
        </authorList>
    </citation>
    <scope>NUCLEOTIDE SEQUENCE [LARGE SCALE GENOMIC DNA]</scope>
    <source>
        <strain evidence="7">ATCC 33656 / DSM 3377 / JCM 17463 / KCTC 5835 / LMG 30912 / VPI 0990</strain>
    </source>
</reference>
<protein>
    <submittedName>
        <fullName evidence="6">Putative type I restriction enzyme (Specificity subunit)</fullName>
    </submittedName>
</protein>
<evidence type="ECO:0000259" key="5">
    <source>
        <dbReference type="Pfam" id="PF01420"/>
    </source>
</evidence>
<dbReference type="PaxDb" id="515619-EUBREC_1402"/>
<evidence type="ECO:0000256" key="1">
    <source>
        <dbReference type="ARBA" id="ARBA00010923"/>
    </source>
</evidence>
<keyword evidence="3" id="KW-0238">DNA-binding</keyword>
<dbReference type="Pfam" id="PF01420">
    <property type="entry name" value="Methylase_S"/>
    <property type="match status" value="2"/>
</dbReference>
<dbReference type="GO" id="GO:0009307">
    <property type="term" value="P:DNA restriction-modification system"/>
    <property type="evidence" value="ECO:0007669"/>
    <property type="project" value="UniProtKB-KW"/>
</dbReference>
<keyword evidence="2" id="KW-0680">Restriction system</keyword>
<gene>
    <name evidence="6" type="ordered locus">EUBREC_1402</name>
</gene>
<comment type="similarity">
    <text evidence="1">Belongs to the type-I restriction system S methylase family.</text>
</comment>
<evidence type="ECO:0000313" key="6">
    <source>
        <dbReference type="EMBL" id="ACR75162.1"/>
    </source>
</evidence>
<comment type="subunit">
    <text evidence="4">The methyltransferase is composed of M and S polypeptides.</text>
</comment>
<dbReference type="Proteomes" id="UP000001477">
    <property type="component" value="Chromosome"/>
</dbReference>
<dbReference type="STRING" id="515619.EUBREC_1402"/>
<sequence>MGKMSKLSNLITQYCPEGVEYKTLGECGKFYGGLTGKSKKDFEDGNSKFITYKNVYSNPALCLDVEDKVRIEPGERQRTLEYGDIVFTGSSETPDECGISSVVAEIPEENLYLNSFCFIFRFDDPSILLPDFAKHLFRSSELRYQIGKTASGVTRYNVSKKLMGKVSFPVPPLEVQREIVRVLDSFTLLTAELTAELTARKQQYEFYRDYLLNGNSDYDICNLGDVCDVVAGGTPSRKVSDYWEDGCIPWLGSTVCKNKKNVDEPTEFITELGLEKSSAKMMKKDTTLIALVGATIGKVAFTTFDVAINQNIAGVYPKDTSKINPSYIYYACTTLYPHFLNLTQGSKLAMANLTFVRGLKISVPPIDVQNHLVNVLDNFESITSDLSIGLPAEIEARKKQYEYYRDALLTYASTGKIIARQTEHN</sequence>
<dbReference type="InterPro" id="IPR051212">
    <property type="entry name" value="Type-I_RE_S_subunit"/>
</dbReference>
<dbReference type="SUPFAM" id="SSF116734">
    <property type="entry name" value="DNA methylase specificity domain"/>
    <property type="match status" value="2"/>
</dbReference>
<dbReference type="InterPro" id="IPR044946">
    <property type="entry name" value="Restrct_endonuc_typeI_TRD_sf"/>
</dbReference>
<dbReference type="GO" id="GO:0003677">
    <property type="term" value="F:DNA binding"/>
    <property type="evidence" value="ECO:0007669"/>
    <property type="project" value="UniProtKB-KW"/>
</dbReference>
<accession>C4Z8T1</accession>
<dbReference type="InterPro" id="IPR000055">
    <property type="entry name" value="Restrct_endonuc_typeI_TRD"/>
</dbReference>
<dbReference type="CDD" id="cd17296">
    <property type="entry name" value="RMtype1_S_MmaC5ORF1169P_TRD1-CR1_like"/>
    <property type="match status" value="1"/>
</dbReference>
<feature type="domain" description="Type I restriction modification DNA specificity" evidence="5">
    <location>
        <begin position="215"/>
        <end position="396"/>
    </location>
</feature>
<name>C4Z8T1_AGARV</name>
<evidence type="ECO:0000256" key="3">
    <source>
        <dbReference type="ARBA" id="ARBA00023125"/>
    </source>
</evidence>
<organism evidence="6 7">
    <name type="scientific">Agathobacter rectalis (strain ATCC 33656 / DSM 3377 / JCM 17463 / KCTC 5835 / VPI 0990)</name>
    <name type="common">Eubacterium rectale</name>
    <dbReference type="NCBI Taxonomy" id="515619"/>
    <lineage>
        <taxon>Bacteria</taxon>
        <taxon>Bacillati</taxon>
        <taxon>Bacillota</taxon>
        <taxon>Clostridia</taxon>
        <taxon>Lachnospirales</taxon>
        <taxon>Lachnospiraceae</taxon>
        <taxon>Agathobacter</taxon>
    </lineage>
</organism>
<dbReference type="PANTHER" id="PTHR43140:SF1">
    <property type="entry name" value="TYPE I RESTRICTION ENZYME ECOKI SPECIFICITY SUBUNIT"/>
    <property type="match status" value="1"/>
</dbReference>
<proteinExistence type="inferred from homology"/>
<dbReference type="EMBL" id="CP001107">
    <property type="protein sequence ID" value="ACR75162.1"/>
    <property type="molecule type" value="Genomic_DNA"/>
</dbReference>
<dbReference type="AlphaFoldDB" id="C4Z8T1"/>